<organism evidence="1 2">
    <name type="scientific">Tritrichomonas musculus</name>
    <dbReference type="NCBI Taxonomy" id="1915356"/>
    <lineage>
        <taxon>Eukaryota</taxon>
        <taxon>Metamonada</taxon>
        <taxon>Parabasalia</taxon>
        <taxon>Tritrichomonadida</taxon>
        <taxon>Tritrichomonadidae</taxon>
        <taxon>Tritrichomonas</taxon>
    </lineage>
</organism>
<dbReference type="EMBL" id="JAPFFF010000014">
    <property type="protein sequence ID" value="KAK8871193.1"/>
    <property type="molecule type" value="Genomic_DNA"/>
</dbReference>
<gene>
    <name evidence="1" type="ORF">M9Y10_009106</name>
</gene>
<proteinExistence type="predicted"/>
<protein>
    <submittedName>
        <fullName evidence="1">Uncharacterized protein</fullName>
    </submittedName>
</protein>
<name>A0ABR2J130_9EUKA</name>
<sequence>MGRLGNSYKKIRKIIFHPFDSKEPIIYELSEEGKIKKKMKRAVRTNYRGMEKKQNGLLMKKQIYIDITEVKIPIFTEISNEIENNENIISNNHRVLLVIGGDLKLDVINDIEDYGQIFSNEDPSK</sequence>
<dbReference type="Proteomes" id="UP001470230">
    <property type="component" value="Unassembled WGS sequence"/>
</dbReference>
<evidence type="ECO:0000313" key="1">
    <source>
        <dbReference type="EMBL" id="KAK8871193.1"/>
    </source>
</evidence>
<accession>A0ABR2J130</accession>
<evidence type="ECO:0000313" key="2">
    <source>
        <dbReference type="Proteomes" id="UP001470230"/>
    </source>
</evidence>
<keyword evidence="2" id="KW-1185">Reference proteome</keyword>
<comment type="caution">
    <text evidence="1">The sequence shown here is derived from an EMBL/GenBank/DDBJ whole genome shotgun (WGS) entry which is preliminary data.</text>
</comment>
<reference evidence="1 2" key="1">
    <citation type="submission" date="2024-04" db="EMBL/GenBank/DDBJ databases">
        <title>Tritrichomonas musculus Genome.</title>
        <authorList>
            <person name="Alves-Ferreira E."/>
            <person name="Grigg M."/>
            <person name="Lorenzi H."/>
            <person name="Galac M."/>
        </authorList>
    </citation>
    <scope>NUCLEOTIDE SEQUENCE [LARGE SCALE GENOMIC DNA]</scope>
    <source>
        <strain evidence="1 2">EAF2021</strain>
    </source>
</reference>